<accession>I2PX52</accession>
<dbReference type="NCBIfam" id="TIGR01256">
    <property type="entry name" value="modA"/>
    <property type="match status" value="1"/>
</dbReference>
<protein>
    <submittedName>
        <fullName evidence="8">Molybdenum ABC transporter, periplasmic molybdate-binding protein</fullName>
    </submittedName>
</protein>
<evidence type="ECO:0000313" key="8">
    <source>
        <dbReference type="EMBL" id="EIG52108.1"/>
    </source>
</evidence>
<keyword evidence="4 7" id="KW-0732">Signal</keyword>
<dbReference type="GO" id="GO:0046872">
    <property type="term" value="F:metal ion binding"/>
    <property type="evidence" value="ECO:0007669"/>
    <property type="project" value="UniProtKB-KW"/>
</dbReference>
<dbReference type="FunFam" id="3.40.190.10:FF:000035">
    <property type="entry name" value="Molybdate ABC transporter substrate-binding protein"/>
    <property type="match status" value="1"/>
</dbReference>
<dbReference type="InterPro" id="IPR005950">
    <property type="entry name" value="ModA"/>
</dbReference>
<dbReference type="SUPFAM" id="SSF53850">
    <property type="entry name" value="Periplasmic binding protein-like II"/>
    <property type="match status" value="1"/>
</dbReference>
<dbReference type="EMBL" id="JH600068">
    <property type="protein sequence ID" value="EIG52108.1"/>
    <property type="molecule type" value="Genomic_DNA"/>
</dbReference>
<evidence type="ECO:0000256" key="1">
    <source>
        <dbReference type="ARBA" id="ARBA00009175"/>
    </source>
</evidence>
<evidence type="ECO:0000256" key="2">
    <source>
        <dbReference type="ARBA" id="ARBA00022505"/>
    </source>
</evidence>
<sequence length="260" mass="27651">MSPKQLFPLVIFSCLACLGVSGTVTAEELVVSGAASLINAMAEIKTAFESANPQWQVFANFAASGQLLQQIEAGAPVDIFIPADQETMDRAQKAGFIDDASRADFTANDLMLVVPINATDINGLSDLAKATVARVALGEPDAVPAGSYARQALVNAGLWQQLEDKMVYGLSVKQALDYVALGEVDAAFVYATDARFARRKVRVVANMTGHKPIIYPVALLRSCAHQEAARAFLAFLQSNAGQTIMAGCGFKQPHAISRSD</sequence>
<comment type="subunit">
    <text evidence="5">The complex is composed of two ATP-binding proteins (ModC), two transmembrane proteins (ModB) and a solute-binding protein (ModA).</text>
</comment>
<dbReference type="GO" id="GO:0030973">
    <property type="term" value="F:molybdate ion binding"/>
    <property type="evidence" value="ECO:0007669"/>
    <property type="project" value="UniProtKB-ARBA"/>
</dbReference>
<evidence type="ECO:0000256" key="4">
    <source>
        <dbReference type="ARBA" id="ARBA00022729"/>
    </source>
</evidence>
<dbReference type="GO" id="GO:0015689">
    <property type="term" value="P:molybdate ion transport"/>
    <property type="evidence" value="ECO:0007669"/>
    <property type="project" value="InterPro"/>
</dbReference>
<feature type="signal peptide" evidence="7">
    <location>
        <begin position="1"/>
        <end position="26"/>
    </location>
</feature>
<dbReference type="STRING" id="596152.DesU5LDRAFT_0402"/>
<feature type="binding site" evidence="6">
    <location>
        <position position="64"/>
    </location>
    <ligand>
        <name>molybdate</name>
        <dbReference type="ChEBI" id="CHEBI:36264"/>
    </ligand>
</feature>
<dbReference type="AlphaFoldDB" id="I2PX52"/>
<feature type="binding site" evidence="6">
    <location>
        <position position="36"/>
    </location>
    <ligand>
        <name>molybdate</name>
        <dbReference type="ChEBI" id="CHEBI:36264"/>
    </ligand>
</feature>
<dbReference type="PANTHER" id="PTHR30632:SF0">
    <property type="entry name" value="SULFATE-BINDING PROTEIN"/>
    <property type="match status" value="1"/>
</dbReference>
<evidence type="ECO:0000256" key="5">
    <source>
        <dbReference type="ARBA" id="ARBA00062515"/>
    </source>
</evidence>
<dbReference type="OrthoDB" id="9785015at2"/>
<keyword evidence="2 6" id="KW-0500">Molybdenum</keyword>
<comment type="similarity">
    <text evidence="1">Belongs to the bacterial solute-binding protein ModA family.</text>
</comment>
<organism evidence="8">
    <name type="scientific">Desulfovibrio sp. U5L</name>
    <dbReference type="NCBI Taxonomy" id="596152"/>
    <lineage>
        <taxon>Bacteria</taxon>
        <taxon>Pseudomonadati</taxon>
        <taxon>Thermodesulfobacteriota</taxon>
        <taxon>Desulfovibrionia</taxon>
        <taxon>Desulfovibrionales</taxon>
        <taxon>Desulfovibrionaceae</taxon>
        <taxon>Desulfovibrio</taxon>
    </lineage>
</organism>
<dbReference type="HOGENOM" id="CLU_065520_3_1_7"/>
<dbReference type="Pfam" id="PF13531">
    <property type="entry name" value="SBP_bac_11"/>
    <property type="match status" value="1"/>
</dbReference>
<gene>
    <name evidence="8" type="ORF">DesU5LDRAFT_0402</name>
</gene>
<feature type="binding site" evidence="6">
    <location>
        <position position="190"/>
    </location>
    <ligand>
        <name>molybdate</name>
        <dbReference type="ChEBI" id="CHEBI:36264"/>
    </ligand>
</feature>
<evidence type="ECO:0000256" key="3">
    <source>
        <dbReference type="ARBA" id="ARBA00022723"/>
    </source>
</evidence>
<dbReference type="GO" id="GO:1901359">
    <property type="term" value="F:tungstate binding"/>
    <property type="evidence" value="ECO:0007669"/>
    <property type="project" value="UniProtKB-ARBA"/>
</dbReference>
<dbReference type="eggNOG" id="COG0725">
    <property type="taxonomic scope" value="Bacteria"/>
</dbReference>
<dbReference type="PANTHER" id="PTHR30632">
    <property type="entry name" value="MOLYBDATE-BINDING PERIPLASMIC PROTEIN"/>
    <property type="match status" value="1"/>
</dbReference>
<feature type="chain" id="PRO_5003663348" evidence="7">
    <location>
        <begin position="27"/>
        <end position="260"/>
    </location>
</feature>
<feature type="binding site" evidence="6">
    <location>
        <position position="145"/>
    </location>
    <ligand>
        <name>molybdate</name>
        <dbReference type="ChEBI" id="CHEBI:36264"/>
    </ligand>
</feature>
<feature type="binding site" evidence="6">
    <location>
        <position position="172"/>
    </location>
    <ligand>
        <name>molybdate</name>
        <dbReference type="ChEBI" id="CHEBI:36264"/>
    </ligand>
</feature>
<dbReference type="PIRSF" id="PIRSF004846">
    <property type="entry name" value="ModA"/>
    <property type="match status" value="1"/>
</dbReference>
<keyword evidence="3 6" id="KW-0479">Metal-binding</keyword>
<evidence type="ECO:0000256" key="7">
    <source>
        <dbReference type="SAM" id="SignalP"/>
    </source>
</evidence>
<reference evidence="8" key="1">
    <citation type="submission" date="2011-11" db="EMBL/GenBank/DDBJ databases">
        <title>Improved High-Quality Draft sequence of Desulfovibrio sp. U5L.</title>
        <authorList>
            <consortium name="US DOE Joint Genome Institute"/>
            <person name="Lucas S."/>
            <person name="Han J."/>
            <person name="Lapidus A."/>
            <person name="Cheng J.-F."/>
            <person name="Goodwin L."/>
            <person name="Pitluck S."/>
            <person name="Peters L."/>
            <person name="Ovchinnikova G."/>
            <person name="Held B."/>
            <person name="Detter J.C."/>
            <person name="Han C."/>
            <person name="Tapia R."/>
            <person name="Land M."/>
            <person name="Hauser L."/>
            <person name="Kyrpides N."/>
            <person name="Ivanova N."/>
            <person name="Pagani I."/>
            <person name="Gabster J."/>
            <person name="Walker C."/>
            <person name="Stolyar S."/>
            <person name="Stahl D."/>
            <person name="Arkin A."/>
            <person name="Dehal P."/>
            <person name="Hazen T."/>
            <person name="Woyke T."/>
        </authorList>
    </citation>
    <scope>NUCLEOTIDE SEQUENCE [LARGE SCALE GENOMIC DNA]</scope>
    <source>
        <strain evidence="8">U5L</strain>
    </source>
</reference>
<dbReference type="Gene3D" id="3.40.190.10">
    <property type="entry name" value="Periplasmic binding protein-like II"/>
    <property type="match status" value="2"/>
</dbReference>
<name>I2PX52_9BACT</name>
<evidence type="ECO:0000256" key="6">
    <source>
        <dbReference type="PIRSR" id="PIRSR004846-1"/>
    </source>
</evidence>
<proteinExistence type="inferred from homology"/>
<dbReference type="InterPro" id="IPR050682">
    <property type="entry name" value="ModA/WtpA"/>
</dbReference>